<sequence length="279" mass="32460">MGPSLLHRHEVKEKITVAWNSHPPRAGTAQRKWQIGWIRIREILRAENRQAKAEGRQIYDLRLEVSSLRMMLEEDENPILIEQLRRVEDDLRKMEQAEARAWRLRSRQRWLREGEAPSRYFYAQAKAKFARESIQKLKLEDGSYTTDTGQIISELEKYYTSLYTRQEFSEQDLNDREEALALLSKRVTAQQDQQGVFEAKKADGGLGWPPLSHMATAFLLRNVTKLLQDGDEDWIKIAQSMILHALRNSAHTNEVKSWGIMDVLLGLNSFTDQDLADPR</sequence>
<evidence type="ECO:0000313" key="1">
    <source>
        <dbReference type="EMBL" id="KAL3692284.1"/>
    </source>
</evidence>
<proteinExistence type="predicted"/>
<evidence type="ECO:0000313" key="2">
    <source>
        <dbReference type="Proteomes" id="UP001633002"/>
    </source>
</evidence>
<gene>
    <name evidence="1" type="ORF">R1sor_005935</name>
</gene>
<dbReference type="Proteomes" id="UP001633002">
    <property type="component" value="Unassembled WGS sequence"/>
</dbReference>
<name>A0ABD3HSI0_9MARC</name>
<dbReference type="AlphaFoldDB" id="A0ABD3HSI0"/>
<reference evidence="1 2" key="1">
    <citation type="submission" date="2024-09" db="EMBL/GenBank/DDBJ databases">
        <title>Chromosome-scale assembly of Riccia sorocarpa.</title>
        <authorList>
            <person name="Paukszto L."/>
        </authorList>
    </citation>
    <scope>NUCLEOTIDE SEQUENCE [LARGE SCALE GENOMIC DNA]</scope>
    <source>
        <strain evidence="1">LP-2024</strain>
        <tissue evidence="1">Aerial parts of the thallus</tissue>
    </source>
</reference>
<organism evidence="1 2">
    <name type="scientific">Riccia sorocarpa</name>
    <dbReference type="NCBI Taxonomy" id="122646"/>
    <lineage>
        <taxon>Eukaryota</taxon>
        <taxon>Viridiplantae</taxon>
        <taxon>Streptophyta</taxon>
        <taxon>Embryophyta</taxon>
        <taxon>Marchantiophyta</taxon>
        <taxon>Marchantiopsida</taxon>
        <taxon>Marchantiidae</taxon>
        <taxon>Marchantiales</taxon>
        <taxon>Ricciaceae</taxon>
        <taxon>Riccia</taxon>
    </lineage>
</organism>
<keyword evidence="2" id="KW-1185">Reference proteome</keyword>
<accession>A0ABD3HSI0</accession>
<comment type="caution">
    <text evidence="1">The sequence shown here is derived from an EMBL/GenBank/DDBJ whole genome shotgun (WGS) entry which is preliminary data.</text>
</comment>
<dbReference type="EMBL" id="JBJQOH010000003">
    <property type="protein sequence ID" value="KAL3692284.1"/>
    <property type="molecule type" value="Genomic_DNA"/>
</dbReference>
<protein>
    <submittedName>
        <fullName evidence="1">Uncharacterized protein</fullName>
    </submittedName>
</protein>